<dbReference type="InterPro" id="IPR013078">
    <property type="entry name" value="His_Pase_superF_clade-1"/>
</dbReference>
<feature type="signal peptide" evidence="1">
    <location>
        <begin position="1"/>
        <end position="20"/>
    </location>
</feature>
<proteinExistence type="predicted"/>
<evidence type="ECO:0000256" key="1">
    <source>
        <dbReference type="SAM" id="SignalP"/>
    </source>
</evidence>
<comment type="caution">
    <text evidence="2">The sequence shown here is derived from an EMBL/GenBank/DDBJ whole genome shotgun (WGS) entry which is preliminary data.</text>
</comment>
<protein>
    <submittedName>
        <fullName evidence="2">Histidine phosphatase family protein</fullName>
    </submittedName>
</protein>
<sequence>MLRRHCLAAIAALTSGRLAAANGEDDLWQRLQAGGHVLLIRHAATHPGIGDPPGFRLGVCSTQRNLSEAGKRDARAIGAAFRQRGISLGPVWSSRWCRCLDTARLAFGRVEDAPMLDSMFRDSEGAGQAKVRETLARVDAYAGKDNLVLVTHDVNIRALVNESVAQGEIVVARADRGKLDVIGRLRAHVAEN</sequence>
<dbReference type="Proteomes" id="UP000533905">
    <property type="component" value="Unassembled WGS sequence"/>
</dbReference>
<dbReference type="AlphaFoldDB" id="A0A7Y2P1W2"/>
<dbReference type="CDD" id="cd07040">
    <property type="entry name" value="HP"/>
    <property type="match status" value="1"/>
</dbReference>
<dbReference type="SUPFAM" id="SSF53254">
    <property type="entry name" value="Phosphoglycerate mutase-like"/>
    <property type="match status" value="1"/>
</dbReference>
<accession>A0A7Y2P1W2</accession>
<evidence type="ECO:0000313" key="2">
    <source>
        <dbReference type="EMBL" id="NNG24971.1"/>
    </source>
</evidence>
<organism evidence="2 3">
    <name type="scientific">Telluria aromaticivorans</name>
    <dbReference type="NCBI Taxonomy" id="2725995"/>
    <lineage>
        <taxon>Bacteria</taxon>
        <taxon>Pseudomonadati</taxon>
        <taxon>Pseudomonadota</taxon>
        <taxon>Betaproteobacteria</taxon>
        <taxon>Burkholderiales</taxon>
        <taxon>Oxalobacteraceae</taxon>
        <taxon>Telluria group</taxon>
        <taxon>Telluria</taxon>
    </lineage>
</organism>
<name>A0A7Y2P1W2_9BURK</name>
<feature type="chain" id="PRO_5031096878" evidence="1">
    <location>
        <begin position="21"/>
        <end position="192"/>
    </location>
</feature>
<dbReference type="Pfam" id="PF00300">
    <property type="entry name" value="His_Phos_1"/>
    <property type="match status" value="1"/>
</dbReference>
<dbReference type="RefSeq" id="WP_171087155.1">
    <property type="nucleotide sequence ID" value="NZ_JABAIV010000007.1"/>
</dbReference>
<dbReference type="EMBL" id="JABAIV010000007">
    <property type="protein sequence ID" value="NNG24971.1"/>
    <property type="molecule type" value="Genomic_DNA"/>
</dbReference>
<dbReference type="SMART" id="SM00855">
    <property type="entry name" value="PGAM"/>
    <property type="match status" value="1"/>
</dbReference>
<dbReference type="InterPro" id="IPR029033">
    <property type="entry name" value="His_PPase_superfam"/>
</dbReference>
<evidence type="ECO:0000313" key="3">
    <source>
        <dbReference type="Proteomes" id="UP000533905"/>
    </source>
</evidence>
<keyword evidence="1" id="KW-0732">Signal</keyword>
<dbReference type="Gene3D" id="3.40.50.1240">
    <property type="entry name" value="Phosphoglycerate mutase-like"/>
    <property type="match status" value="1"/>
</dbReference>
<keyword evidence="3" id="KW-1185">Reference proteome</keyword>
<gene>
    <name evidence="2" type="ORF">HGB41_18460</name>
</gene>
<reference evidence="2 3" key="1">
    <citation type="submission" date="2020-04" db="EMBL/GenBank/DDBJ databases">
        <title>Massilia sp. nov., a cold adapted bacteria isolated from Arctic soil.</title>
        <authorList>
            <person name="Son J."/>
            <person name="Ka J.-O."/>
        </authorList>
    </citation>
    <scope>NUCLEOTIDE SEQUENCE [LARGE SCALE GENOMIC DNA]</scope>
    <source>
        <strain evidence="2 3">ML15P13</strain>
    </source>
</reference>